<comment type="caution">
    <text evidence="3">The sequence shown here is derived from an EMBL/GenBank/DDBJ whole genome shotgun (WGS) entry which is preliminary data.</text>
</comment>
<dbReference type="PATRIC" id="fig|997884.3.peg.3133"/>
<protein>
    <recommendedName>
        <fullName evidence="2">PKD domain-containing protein</fullName>
    </recommendedName>
</protein>
<dbReference type="RefSeq" id="WP_007486234.1">
    <property type="nucleotide sequence ID" value="NZ_JH724315.1"/>
</dbReference>
<proteinExistence type="predicted"/>
<evidence type="ECO:0000313" key="4">
    <source>
        <dbReference type="Proteomes" id="UP000003089"/>
    </source>
</evidence>
<reference evidence="3 4" key="1">
    <citation type="submission" date="2012-02" db="EMBL/GenBank/DDBJ databases">
        <title>The Genome Sequence of Bacteroides nordii CL02T12C05.</title>
        <authorList>
            <consortium name="The Broad Institute Genome Sequencing Platform"/>
            <person name="Earl A."/>
            <person name="Ward D."/>
            <person name="Feldgarden M."/>
            <person name="Gevers D."/>
            <person name="Zitomersky N.L."/>
            <person name="Coyne M.J."/>
            <person name="Comstock L.E."/>
            <person name="Young S.K."/>
            <person name="Zeng Q."/>
            <person name="Gargeya S."/>
            <person name="Fitzgerald M."/>
            <person name="Haas B."/>
            <person name="Abouelleil A."/>
            <person name="Alvarado L."/>
            <person name="Arachchi H.M."/>
            <person name="Berlin A."/>
            <person name="Chapman S.B."/>
            <person name="Gearin G."/>
            <person name="Goldberg J."/>
            <person name="Griggs A."/>
            <person name="Gujja S."/>
            <person name="Hansen M."/>
            <person name="Heiman D."/>
            <person name="Howarth C."/>
            <person name="Larimer J."/>
            <person name="Lui A."/>
            <person name="MacDonald P.J.P."/>
            <person name="McCowen C."/>
            <person name="Montmayeur A."/>
            <person name="Murphy C."/>
            <person name="Neiman D."/>
            <person name="Pearson M."/>
            <person name="Priest M."/>
            <person name="Roberts A."/>
            <person name="Saif S."/>
            <person name="Shea T."/>
            <person name="Sisk P."/>
            <person name="Stolte C."/>
            <person name="Sykes S."/>
            <person name="Wortman J."/>
            <person name="Nusbaum C."/>
            <person name="Birren B."/>
        </authorList>
    </citation>
    <scope>NUCLEOTIDE SEQUENCE [LARGE SCALE GENOMIC DNA]</scope>
    <source>
        <strain evidence="3 4">CL02T12C05</strain>
    </source>
</reference>
<dbReference type="PROSITE" id="PS50093">
    <property type="entry name" value="PKD"/>
    <property type="match status" value="1"/>
</dbReference>
<evidence type="ECO:0000259" key="2">
    <source>
        <dbReference type="PROSITE" id="PS50093"/>
    </source>
</evidence>
<evidence type="ECO:0000313" key="3">
    <source>
        <dbReference type="EMBL" id="EIY47970.1"/>
    </source>
</evidence>
<evidence type="ECO:0000256" key="1">
    <source>
        <dbReference type="SAM" id="SignalP"/>
    </source>
</evidence>
<dbReference type="eggNOG" id="COG3291">
    <property type="taxonomic scope" value="Bacteria"/>
</dbReference>
<gene>
    <name evidence="3" type="ORF">HMPREF1068_03049</name>
</gene>
<dbReference type="InterPro" id="IPR013783">
    <property type="entry name" value="Ig-like_fold"/>
</dbReference>
<keyword evidence="1" id="KW-0732">Signal</keyword>
<feature type="chain" id="PRO_5003716620" description="PKD domain-containing protein" evidence="1">
    <location>
        <begin position="24"/>
        <end position="428"/>
    </location>
</feature>
<dbReference type="HOGENOM" id="CLU_032634_0_0_10"/>
<dbReference type="SUPFAM" id="SSF49299">
    <property type="entry name" value="PKD domain"/>
    <property type="match status" value="1"/>
</dbReference>
<dbReference type="STRING" id="997884.HMPREF1068_03049"/>
<dbReference type="InterPro" id="IPR035986">
    <property type="entry name" value="PKD_dom_sf"/>
</dbReference>
<name>I8XAS8_9BACE</name>
<dbReference type="AlphaFoldDB" id="I8XAS8"/>
<feature type="domain" description="PKD" evidence="2">
    <location>
        <begin position="72"/>
        <end position="126"/>
    </location>
</feature>
<keyword evidence="4" id="KW-1185">Reference proteome</keyword>
<accession>I8XAS8</accession>
<dbReference type="EMBL" id="AGXS01000020">
    <property type="protein sequence ID" value="EIY47970.1"/>
    <property type="molecule type" value="Genomic_DNA"/>
</dbReference>
<dbReference type="PROSITE" id="PS51257">
    <property type="entry name" value="PROKAR_LIPOPROTEIN"/>
    <property type="match status" value="1"/>
</dbReference>
<dbReference type="CDD" id="cd00146">
    <property type="entry name" value="PKD"/>
    <property type="match status" value="1"/>
</dbReference>
<feature type="signal peptide" evidence="1">
    <location>
        <begin position="1"/>
        <end position="23"/>
    </location>
</feature>
<dbReference type="InterPro" id="IPR000601">
    <property type="entry name" value="PKD_dom"/>
</dbReference>
<sequence length="428" mass="48127">MTHFKLHSYLATSLFSGCCLWFAACSETSDPPVEITDPIEVPSDDGKIVIEIPAGGFQIPRCKVLSIAPVLTGEETYEMQWSIGDSVISSQKELEFIALNPGQYSITLQATNSEQKKSTLDFTVTVKQEEKNYSPYITSIPEYKPAPGQFVNELPKYEEGDTQRAINQKVLEAIGYNTRGMITLGGYGGYVICGFDHTIVNVPGQYDLKILGNAFHANANPNPEAPEEGGSCEPGIVMVAYDRNKNGIADDDEWYELAGSEYTKETTLKNYQITYYRPDEYHEPVEAPEDEQSWNTDAEYIAWQDNRNAQGFMPKNIYHRQDYYPKWLEEDELSFKGTLLPNNAKDESGEGKYWVLYAYPWGYADNGLNVDETSNFNIEWAVDAEGNPVHLPGIDFVKIYTGVNQYCGWLGETSTEVMGINDLHLLNN</sequence>
<organism evidence="3 4">
    <name type="scientific">Bacteroides nordii CL02T12C05</name>
    <dbReference type="NCBI Taxonomy" id="997884"/>
    <lineage>
        <taxon>Bacteria</taxon>
        <taxon>Pseudomonadati</taxon>
        <taxon>Bacteroidota</taxon>
        <taxon>Bacteroidia</taxon>
        <taxon>Bacteroidales</taxon>
        <taxon>Bacteroidaceae</taxon>
        <taxon>Bacteroides</taxon>
    </lineage>
</organism>
<dbReference type="Gene3D" id="2.60.40.10">
    <property type="entry name" value="Immunoglobulins"/>
    <property type="match status" value="1"/>
</dbReference>
<dbReference type="Proteomes" id="UP000003089">
    <property type="component" value="Unassembled WGS sequence"/>
</dbReference>